<evidence type="ECO:0000313" key="4">
    <source>
        <dbReference type="Proteomes" id="UP001321477"/>
    </source>
</evidence>
<feature type="region of interest" description="Disordered" evidence="2">
    <location>
        <begin position="1"/>
        <end position="21"/>
    </location>
</feature>
<gene>
    <name evidence="3" type="ORF">GCM10025870_13060</name>
</gene>
<dbReference type="RefSeq" id="WP_286329545.1">
    <property type="nucleotide sequence ID" value="NZ_AP027734.1"/>
</dbReference>
<organism evidence="3 4">
    <name type="scientific">Agromyces marinus</name>
    <dbReference type="NCBI Taxonomy" id="1389020"/>
    <lineage>
        <taxon>Bacteria</taxon>
        <taxon>Bacillati</taxon>
        <taxon>Actinomycetota</taxon>
        <taxon>Actinomycetes</taxon>
        <taxon>Micrococcales</taxon>
        <taxon>Microbacteriaceae</taxon>
        <taxon>Agromyces</taxon>
    </lineage>
</organism>
<dbReference type="Pfam" id="PF03576">
    <property type="entry name" value="Peptidase_S58"/>
    <property type="match status" value="1"/>
</dbReference>
<protein>
    <recommendedName>
        <fullName evidence="5">S58 family peptidase</fullName>
    </recommendedName>
</protein>
<sequence length="83" mass="8274">MTTTPPAAQRARDLGVPFDGTPGRWNAITDVPGVQVGYTTIVDGAPGEASVARTGVTAILPRGARASACPAPPASTRSTGTAN</sequence>
<dbReference type="PANTHER" id="PTHR36512:SF3">
    <property type="entry name" value="BLR5678 PROTEIN"/>
    <property type="match status" value="1"/>
</dbReference>
<proteinExistence type="inferred from homology"/>
<reference evidence="4" key="1">
    <citation type="journal article" date="2019" name="Int. J. Syst. Evol. Microbiol.">
        <title>The Global Catalogue of Microorganisms (GCM) 10K type strain sequencing project: providing services to taxonomists for standard genome sequencing and annotation.</title>
        <authorList>
            <consortium name="The Broad Institute Genomics Platform"/>
            <consortium name="The Broad Institute Genome Sequencing Center for Infectious Disease"/>
            <person name="Wu L."/>
            <person name="Ma J."/>
        </authorList>
    </citation>
    <scope>NUCLEOTIDE SEQUENCE [LARGE SCALE GENOMIC DNA]</scope>
    <source>
        <strain evidence="4">NBRC 109019</strain>
    </source>
</reference>
<dbReference type="Proteomes" id="UP001321477">
    <property type="component" value="Chromosome"/>
</dbReference>
<keyword evidence="4" id="KW-1185">Reference proteome</keyword>
<accession>A0ABN6YFP2</accession>
<name>A0ABN6YFP2_9MICO</name>
<evidence type="ECO:0000256" key="1">
    <source>
        <dbReference type="ARBA" id="ARBA00007068"/>
    </source>
</evidence>
<evidence type="ECO:0000313" key="3">
    <source>
        <dbReference type="EMBL" id="BDZ54233.1"/>
    </source>
</evidence>
<dbReference type="InterPro" id="IPR016117">
    <property type="entry name" value="ArgJ-like_dom_sf"/>
</dbReference>
<dbReference type="Gene3D" id="3.60.70.12">
    <property type="entry name" value="L-amino peptidase D-ALA esterase/amidase"/>
    <property type="match status" value="1"/>
</dbReference>
<feature type="region of interest" description="Disordered" evidence="2">
    <location>
        <begin position="64"/>
        <end position="83"/>
    </location>
</feature>
<dbReference type="SUPFAM" id="SSF56266">
    <property type="entry name" value="DmpA/ArgJ-like"/>
    <property type="match status" value="1"/>
</dbReference>
<evidence type="ECO:0000256" key="2">
    <source>
        <dbReference type="SAM" id="MobiDB-lite"/>
    </source>
</evidence>
<evidence type="ECO:0008006" key="5">
    <source>
        <dbReference type="Google" id="ProtNLM"/>
    </source>
</evidence>
<comment type="similarity">
    <text evidence="1">Belongs to the peptidase S58 family.</text>
</comment>
<dbReference type="PANTHER" id="PTHR36512">
    <property type="entry name" value="D-AMINOPEPTIDASE"/>
    <property type="match status" value="1"/>
</dbReference>
<dbReference type="InterPro" id="IPR005321">
    <property type="entry name" value="Peptidase_S58_DmpA"/>
</dbReference>
<dbReference type="EMBL" id="AP027734">
    <property type="protein sequence ID" value="BDZ54233.1"/>
    <property type="molecule type" value="Genomic_DNA"/>
</dbReference>